<protein>
    <recommendedName>
        <fullName evidence="1">non-specific serine/threonine protein kinase</fullName>
        <ecNumber evidence="1">2.7.11.1</ecNumber>
    </recommendedName>
</protein>
<evidence type="ECO:0000256" key="15">
    <source>
        <dbReference type="SAM" id="Coils"/>
    </source>
</evidence>
<dbReference type="SMART" id="SM00091">
    <property type="entry name" value="PAS"/>
    <property type="match status" value="2"/>
</dbReference>
<dbReference type="SMART" id="SM00220">
    <property type="entry name" value="S_TKc"/>
    <property type="match status" value="1"/>
</dbReference>
<keyword evidence="5" id="KW-0808">Transferase</keyword>
<dbReference type="InterPro" id="IPR003018">
    <property type="entry name" value="GAF"/>
</dbReference>
<dbReference type="Gene3D" id="3.30.450.270">
    <property type="match status" value="1"/>
</dbReference>
<evidence type="ECO:0000256" key="1">
    <source>
        <dbReference type="ARBA" id="ARBA00012513"/>
    </source>
</evidence>
<dbReference type="SUPFAM" id="SSF55785">
    <property type="entry name" value="PYP-like sensor domain (PAS domain)"/>
    <property type="match status" value="2"/>
</dbReference>
<feature type="coiled-coil region" evidence="15">
    <location>
        <begin position="1110"/>
        <end position="1144"/>
    </location>
</feature>
<dbReference type="GO" id="GO:0008270">
    <property type="term" value="F:zinc ion binding"/>
    <property type="evidence" value="ECO:0007669"/>
    <property type="project" value="UniProtKB-KW"/>
</dbReference>
<evidence type="ECO:0000256" key="13">
    <source>
        <dbReference type="PROSITE-ProRule" id="PRU00175"/>
    </source>
</evidence>
<dbReference type="InterPro" id="IPR000014">
    <property type="entry name" value="PAS"/>
</dbReference>
<dbReference type="InterPro" id="IPR051131">
    <property type="entry name" value="NEK_Ser/Thr_kinase_NIMA"/>
</dbReference>
<dbReference type="Pfam" id="PF01590">
    <property type="entry name" value="GAF"/>
    <property type="match status" value="1"/>
</dbReference>
<evidence type="ECO:0000256" key="14">
    <source>
        <dbReference type="PROSITE-ProRule" id="PRU10141"/>
    </source>
</evidence>
<evidence type="ECO:0000259" key="16">
    <source>
        <dbReference type="PROSITE" id="PS50011"/>
    </source>
</evidence>
<dbReference type="SUPFAM" id="SSF56112">
    <property type="entry name" value="Protein kinase-like (PK-like)"/>
    <property type="match status" value="1"/>
</dbReference>
<evidence type="ECO:0000256" key="11">
    <source>
        <dbReference type="ARBA" id="ARBA00047899"/>
    </source>
</evidence>
<dbReference type="InterPro" id="IPR013083">
    <property type="entry name" value="Znf_RING/FYVE/PHD"/>
</dbReference>
<dbReference type="Pfam" id="PF00069">
    <property type="entry name" value="Pkinase"/>
    <property type="match status" value="1"/>
</dbReference>
<dbReference type="SUPFAM" id="SSF55781">
    <property type="entry name" value="GAF domain-like"/>
    <property type="match status" value="2"/>
</dbReference>
<gene>
    <name evidence="20" type="primary">PHY</name>
</gene>
<evidence type="ECO:0000256" key="8">
    <source>
        <dbReference type="ARBA" id="ARBA00022840"/>
    </source>
</evidence>
<dbReference type="InterPro" id="IPR013515">
    <property type="entry name" value="Phytochrome_cen-reg"/>
</dbReference>
<evidence type="ECO:0000256" key="5">
    <source>
        <dbReference type="ARBA" id="ARBA00022679"/>
    </source>
</evidence>
<dbReference type="InterPro" id="IPR013767">
    <property type="entry name" value="PAS_fold"/>
</dbReference>
<keyword evidence="10" id="KW-0675">Receptor</keyword>
<dbReference type="PROSITE" id="PS50112">
    <property type="entry name" value="PAS"/>
    <property type="match status" value="1"/>
</dbReference>
<dbReference type="Pfam" id="PF00360">
    <property type="entry name" value="PHY"/>
    <property type="match status" value="1"/>
</dbReference>
<dbReference type="PROSITE" id="PS00108">
    <property type="entry name" value="PROTEIN_KINASE_ST"/>
    <property type="match status" value="1"/>
</dbReference>
<dbReference type="SMART" id="SM00065">
    <property type="entry name" value="GAF"/>
    <property type="match status" value="1"/>
</dbReference>
<dbReference type="InterPro" id="IPR013654">
    <property type="entry name" value="PAS_2"/>
</dbReference>
<dbReference type="Pfam" id="PF08446">
    <property type="entry name" value="PAS_2"/>
    <property type="match status" value="1"/>
</dbReference>
<dbReference type="Gene3D" id="3.30.40.10">
    <property type="entry name" value="Zinc/RING finger domain, C3HC4 (zinc finger)"/>
    <property type="match status" value="1"/>
</dbReference>
<evidence type="ECO:0000256" key="3">
    <source>
        <dbReference type="ARBA" id="ARBA00022543"/>
    </source>
</evidence>
<dbReference type="PANTHER" id="PTHR44899">
    <property type="entry name" value="CAMK FAMILY PROTEIN KINASE"/>
    <property type="match status" value="1"/>
</dbReference>
<dbReference type="CDD" id="cd00130">
    <property type="entry name" value="PAS"/>
    <property type="match status" value="1"/>
</dbReference>
<sequence>GRVCASSVTMSGTVQDMNEARARQLQADVLLHETYKSPNSSLAEQHQDPNVSSSSFGSSIYVPTPAEMEAYARTLNNPGSIMPHGVFFLCDEADRLKITACSDNSAQFFGKPAGDLLSTSLIDLFEEQANIEGALTMKDLSLANPLTLTIATEEDSSFMVNVIMNRVAQGLMVDVEELNPYENAFSFHQRVRVTIDRLKNCDTPEDMCHKVSEDFFKLNGYDRVMLYKFHEDHHGEVLSEFCNDNIKDESWLGLHYPATDIPQRIRDQFKAVHVRLINDCQAPDSRICTLDGSDPSDLPLVMSTLRPAHVCHKEYLMNMGVRASLGVAIVVKDQLWGLMIGHHMEPKFVSYQMRMACEFLAQAFSMALSNLLDRQAHSRHERSLQLHSKLCDIMYKQGQNPGLRVRGLVSAGSSLLDLIPGVKGAAVFYGGKISTLGDVPSEAQLSTLVRLVMELWISSSMGRRPIAQDCLENWEIEFAECAEKCAGCMCAPLGDDGMIIWFRPEVATTIRWGGGVKQPAVQKHGVMHPRASFEVYTDSVKGRCTPWLKWEVDAAEGLGQLAMDILKVSDEENEQSSILSRVKDHGSQSHSAKEEAATELVHLIDSVKSPIFGVDVQGNVIQWNNVIVKATGRDWKDVDGKPLQNFVLPEQAKSLKQIIQAAVSGESSRGVHLDLINLESSHYVSKMGMPTTSVVGNVNARYNSEGHCVGVLFVCQDITDTKVTSMQQTKMDNQLHQVARLAATLQPNGLDATENNFSFYPDKEQALLGEGAFGKTYSMKSSLDDQLYAVKMINVNKANKNGLPLENLRREVQMLLRLSHAHIIRYYTCYMHKKGKYFCIVMELAQGGTWSSLVSEVAKTGKTIEEDRLKRLVVQLSMALQMIHSKKMLHRDMKPDNVLFAKPDEAIKITDFGLACIVSANDAAARAGTLTYASPEKAGAKSYNSKDDMWAVGCMLAEALTGQSISSRCGVGIFAFNRDLVEKTIAESKAKNALFGELVERLLSAEPDKRPSATEIIAQFQPKEAPKKERLGVTSADLDELCEEYTCAICQTLVLDAHTVCPDEHLFCRTCLEQWLVNKSDCPTCRKPAKTKKPLRLRVINNAVEKLASRALTKDQAEARKERIAEEEAELKAALEKLEVTEDVAVSHPATSESGLLLWKMIVGSAQYGSACTLFKHSLSQLVVEVFHANGWFRFRTKPGKEVQWCNSCGNLGESNFGAPDKVALLDQGEGVEIPADGVIPTFEDAEYWESKIRMERLVIGNTDAESLVLTANGGFTWFSHPGMDKAVLFLPSEGECKLVSHADAETAMQAEHA</sequence>
<dbReference type="InterPro" id="IPR029016">
    <property type="entry name" value="GAF-like_dom_sf"/>
</dbReference>
<keyword evidence="13" id="KW-0479">Metal-binding</keyword>
<proteinExistence type="evidence at transcript level"/>
<name>A0A0K1H4P2_9CRYP</name>
<dbReference type="NCBIfam" id="TIGR00229">
    <property type="entry name" value="sensory_box"/>
    <property type="match status" value="1"/>
</dbReference>
<evidence type="ECO:0000256" key="7">
    <source>
        <dbReference type="ARBA" id="ARBA00022777"/>
    </source>
</evidence>
<feature type="domain" description="Phytochrome chromophore attachment site" evidence="17">
    <location>
        <begin position="203"/>
        <end position="362"/>
    </location>
</feature>
<dbReference type="InterPro" id="IPR001294">
    <property type="entry name" value="Phytochrome"/>
</dbReference>
<feature type="binding site" evidence="14">
    <location>
        <position position="791"/>
    </location>
    <ligand>
        <name>ATP</name>
        <dbReference type="ChEBI" id="CHEBI:30616"/>
    </ligand>
</feature>
<feature type="domain" description="RING-type" evidence="18">
    <location>
        <begin position="1047"/>
        <end position="1086"/>
    </location>
</feature>
<keyword evidence="15" id="KW-0175">Coiled coil</keyword>
<accession>A0A0K1H4P2</accession>
<reference evidence="20" key="1">
    <citation type="journal article" date="2015" name="Nat. Commun.">
        <title>Phytochrome diversity in green plants and the origin of canonical plant phytochromes.</title>
        <authorList>
            <person name="Li F.W."/>
            <person name="Melkonian M."/>
            <person name="Rothfels C.J."/>
            <person name="Villarreal J.C."/>
            <person name="Stevenson D.W."/>
            <person name="Graham S.W."/>
            <person name="Wong G.K."/>
            <person name="Pryer K.M."/>
            <person name="Mathews S."/>
        </authorList>
    </citation>
    <scope>NUCLEOTIDE SEQUENCE</scope>
    <source>
        <strain evidence="20">ROZZ_2007332</strain>
    </source>
</reference>
<evidence type="ECO:0000259" key="18">
    <source>
        <dbReference type="PROSITE" id="PS50089"/>
    </source>
</evidence>
<dbReference type="GO" id="GO:0005524">
    <property type="term" value="F:ATP binding"/>
    <property type="evidence" value="ECO:0007669"/>
    <property type="project" value="UniProtKB-UniRule"/>
</dbReference>
<dbReference type="InterPro" id="IPR011009">
    <property type="entry name" value="Kinase-like_dom_sf"/>
</dbReference>
<keyword evidence="13" id="KW-0863">Zinc-finger</keyword>
<keyword evidence="4" id="KW-0716">Sensory transduction</keyword>
<dbReference type="Gene3D" id="3.30.450.20">
    <property type="entry name" value="PAS domain"/>
    <property type="match status" value="2"/>
</dbReference>
<dbReference type="EC" id="2.7.11.1" evidence="1"/>
<keyword evidence="6 14" id="KW-0547">Nucleotide-binding</keyword>
<comment type="catalytic activity">
    <reaction evidence="11">
        <text>L-threonyl-[protein] + ATP = O-phospho-L-threonyl-[protein] + ADP + H(+)</text>
        <dbReference type="Rhea" id="RHEA:46608"/>
        <dbReference type="Rhea" id="RHEA-COMP:11060"/>
        <dbReference type="Rhea" id="RHEA-COMP:11605"/>
        <dbReference type="ChEBI" id="CHEBI:15378"/>
        <dbReference type="ChEBI" id="CHEBI:30013"/>
        <dbReference type="ChEBI" id="CHEBI:30616"/>
        <dbReference type="ChEBI" id="CHEBI:61977"/>
        <dbReference type="ChEBI" id="CHEBI:456216"/>
        <dbReference type="EC" id="2.7.11.1"/>
    </reaction>
</comment>
<dbReference type="Pfam" id="PF00989">
    <property type="entry name" value="PAS"/>
    <property type="match status" value="1"/>
</dbReference>
<dbReference type="InterPro" id="IPR000719">
    <property type="entry name" value="Prot_kinase_dom"/>
</dbReference>
<dbReference type="Gene3D" id="3.30.200.20">
    <property type="entry name" value="Phosphorylase Kinase, domain 1"/>
    <property type="match status" value="1"/>
</dbReference>
<dbReference type="PRINTS" id="PR01033">
    <property type="entry name" value="PHYTOCHROME"/>
</dbReference>
<dbReference type="EMBL" id="KT013283">
    <property type="protein sequence ID" value="AKT76079.1"/>
    <property type="molecule type" value="mRNA"/>
</dbReference>
<evidence type="ECO:0000256" key="2">
    <source>
        <dbReference type="ARBA" id="ARBA00022527"/>
    </source>
</evidence>
<dbReference type="PROSITE" id="PS50046">
    <property type="entry name" value="PHYTOCHROME_2"/>
    <property type="match status" value="1"/>
</dbReference>
<dbReference type="Gene3D" id="3.30.450.40">
    <property type="match status" value="1"/>
</dbReference>
<evidence type="ECO:0000256" key="6">
    <source>
        <dbReference type="ARBA" id="ARBA00022741"/>
    </source>
</evidence>
<evidence type="ECO:0000259" key="19">
    <source>
        <dbReference type="PROSITE" id="PS50112"/>
    </source>
</evidence>
<dbReference type="InterPro" id="IPR008271">
    <property type="entry name" value="Ser/Thr_kinase_AS"/>
</dbReference>
<keyword evidence="2" id="KW-0723">Serine/threonine-protein kinase</keyword>
<dbReference type="Gene3D" id="1.10.510.10">
    <property type="entry name" value="Transferase(Phosphotransferase) domain 1"/>
    <property type="match status" value="1"/>
</dbReference>
<feature type="non-terminal residue" evidence="20">
    <location>
        <position position="1"/>
    </location>
</feature>
<dbReference type="GO" id="GO:0009881">
    <property type="term" value="F:photoreceptor activity"/>
    <property type="evidence" value="ECO:0007669"/>
    <property type="project" value="UniProtKB-KW"/>
</dbReference>
<reference evidence="20" key="2">
    <citation type="submission" date="2015-06" db="EMBL/GenBank/DDBJ databases">
        <authorList>
            <person name="Hoefler B.C."/>
            <person name="Straight P.D."/>
        </authorList>
    </citation>
    <scope>NUCLEOTIDE SEQUENCE</scope>
    <source>
        <strain evidence="20">ROZZ_2007332</strain>
    </source>
</reference>
<dbReference type="InterPro" id="IPR016132">
    <property type="entry name" value="Phyto_chromo_attachment"/>
</dbReference>
<evidence type="ECO:0000256" key="9">
    <source>
        <dbReference type="ARBA" id="ARBA00022991"/>
    </source>
</evidence>
<dbReference type="PROSITE" id="PS00107">
    <property type="entry name" value="PROTEIN_KINASE_ATP"/>
    <property type="match status" value="1"/>
</dbReference>
<evidence type="ECO:0000256" key="4">
    <source>
        <dbReference type="ARBA" id="ARBA00022606"/>
    </source>
</evidence>
<keyword evidence="7" id="KW-0418">Kinase</keyword>
<dbReference type="PANTHER" id="PTHR44899:SF3">
    <property type="entry name" value="SERINE_THREONINE-PROTEIN KINASE NEK1"/>
    <property type="match status" value="1"/>
</dbReference>
<dbReference type="PROSITE" id="PS50011">
    <property type="entry name" value="PROTEIN_KINASE_DOM"/>
    <property type="match status" value="1"/>
</dbReference>
<evidence type="ECO:0000256" key="10">
    <source>
        <dbReference type="ARBA" id="ARBA00023170"/>
    </source>
</evidence>
<comment type="catalytic activity">
    <reaction evidence="12">
        <text>L-seryl-[protein] + ATP = O-phospho-L-seryl-[protein] + ADP + H(+)</text>
        <dbReference type="Rhea" id="RHEA:17989"/>
        <dbReference type="Rhea" id="RHEA-COMP:9863"/>
        <dbReference type="Rhea" id="RHEA-COMP:11604"/>
        <dbReference type="ChEBI" id="CHEBI:15378"/>
        <dbReference type="ChEBI" id="CHEBI:29999"/>
        <dbReference type="ChEBI" id="CHEBI:30616"/>
        <dbReference type="ChEBI" id="CHEBI:83421"/>
        <dbReference type="ChEBI" id="CHEBI:456216"/>
        <dbReference type="EC" id="2.7.11.1"/>
    </reaction>
</comment>
<dbReference type="InterPro" id="IPR043150">
    <property type="entry name" value="Phytochrome_PHY_sf"/>
</dbReference>
<dbReference type="GO" id="GO:0006355">
    <property type="term" value="P:regulation of DNA-templated transcription"/>
    <property type="evidence" value="ECO:0007669"/>
    <property type="project" value="InterPro"/>
</dbReference>
<dbReference type="SUPFAM" id="SSF57850">
    <property type="entry name" value="RING/U-box"/>
    <property type="match status" value="1"/>
</dbReference>
<dbReference type="InterPro" id="IPR001841">
    <property type="entry name" value="Znf_RING"/>
</dbReference>
<feature type="domain" description="PAS" evidence="19">
    <location>
        <begin position="596"/>
        <end position="666"/>
    </location>
</feature>
<dbReference type="Pfam" id="PF13639">
    <property type="entry name" value="zf-RING_2"/>
    <property type="match status" value="1"/>
</dbReference>
<dbReference type="PROSITE" id="PS50089">
    <property type="entry name" value="ZF_RING_2"/>
    <property type="match status" value="1"/>
</dbReference>
<keyword evidence="8 14" id="KW-0067">ATP-binding</keyword>
<keyword evidence="3" id="KW-0600">Photoreceptor protein</keyword>
<keyword evidence="9" id="KW-0157">Chromophore</keyword>
<dbReference type="GO" id="GO:0004674">
    <property type="term" value="F:protein serine/threonine kinase activity"/>
    <property type="evidence" value="ECO:0007669"/>
    <property type="project" value="UniProtKB-KW"/>
</dbReference>
<dbReference type="GO" id="GO:0009584">
    <property type="term" value="P:detection of visible light"/>
    <property type="evidence" value="ECO:0007669"/>
    <property type="project" value="InterPro"/>
</dbReference>
<feature type="domain" description="Protein kinase" evidence="16">
    <location>
        <begin position="762"/>
        <end position="1024"/>
    </location>
</feature>
<dbReference type="InterPro" id="IPR017441">
    <property type="entry name" value="Protein_kinase_ATP_BS"/>
</dbReference>
<dbReference type="InterPro" id="IPR035965">
    <property type="entry name" value="PAS-like_dom_sf"/>
</dbReference>
<evidence type="ECO:0000259" key="17">
    <source>
        <dbReference type="PROSITE" id="PS50046"/>
    </source>
</evidence>
<organism evidence="20">
    <name type="scientific">Chroomonas sp. ROZZ_2007332</name>
    <dbReference type="NCBI Taxonomy" id="1697025"/>
    <lineage>
        <taxon>Eukaryota</taxon>
        <taxon>Cryptophyceae</taxon>
        <taxon>Pyrenomonadales</taxon>
        <taxon>Chroomonadaceae</taxon>
        <taxon>Chroomonas</taxon>
    </lineage>
</organism>
<evidence type="ECO:0000256" key="12">
    <source>
        <dbReference type="ARBA" id="ARBA00048679"/>
    </source>
</evidence>
<evidence type="ECO:0000313" key="20">
    <source>
        <dbReference type="EMBL" id="AKT76079.1"/>
    </source>
</evidence>
<keyword evidence="13" id="KW-0862">Zinc</keyword>